<feature type="domain" description="Plastocyanin-like" evidence="5">
    <location>
        <begin position="555"/>
        <end position="680"/>
    </location>
</feature>
<feature type="domain" description="Plastocyanin-like" evidence="6">
    <location>
        <begin position="107"/>
        <end position="214"/>
    </location>
</feature>
<dbReference type="InterPro" id="IPR001117">
    <property type="entry name" value="Cu-oxidase_2nd"/>
</dbReference>
<name>A0A482XMZ5_LAOST</name>
<gene>
    <name evidence="7" type="ORF">LSTR_LSTR004942</name>
</gene>
<dbReference type="GO" id="GO:0016491">
    <property type="term" value="F:oxidoreductase activity"/>
    <property type="evidence" value="ECO:0007669"/>
    <property type="project" value="UniProtKB-KW"/>
</dbReference>
<dbReference type="GO" id="GO:0005886">
    <property type="term" value="C:plasma membrane"/>
    <property type="evidence" value="ECO:0007669"/>
    <property type="project" value="TreeGrafter"/>
</dbReference>
<dbReference type="SUPFAM" id="SSF49503">
    <property type="entry name" value="Cupredoxins"/>
    <property type="match status" value="3"/>
</dbReference>
<evidence type="ECO:0000256" key="3">
    <source>
        <dbReference type="ARBA" id="ARBA00023002"/>
    </source>
</evidence>
<keyword evidence="3" id="KW-0560">Oxidoreductase</keyword>
<dbReference type="CDD" id="cd13884">
    <property type="entry name" value="CuRO_2_tcLCC_insect_like"/>
    <property type="match status" value="1"/>
</dbReference>
<evidence type="ECO:0000259" key="5">
    <source>
        <dbReference type="Pfam" id="PF07731"/>
    </source>
</evidence>
<sequence>MKTSETLVIYFVINCIKVILGRKSEMSNFLQPDNICDGSYDHRLLEDFRDHIDFEPHICTRPCSKYEAPKICYYKFVLEPYTSFGLACRSCPSNITDCFLPDCVAANGIEKSILTVNRKLPGPSIQVCEGDTIVVDLKNLMPARTTSIHWHGITQEGYQYMDGVPMVTQCPIEEGQIFRYKFRPPMAGTFFWHSHDGFQKQDGIFGSLIVRKPKSLEPNAELYDRDLPSHVLLISDWMRTTSDERLPGYTTSQNQDRIGQEALTYLINGKGLTAFAMPTTDSTNGGIDNDDPFLLDDFFALPSSNVRSTPLATYVVEQGFRYRFRLIGGTCLHCAFEISIEGHKLTLIGTGTDSLEPVLVDSIVMSSGERFQVVLHANKTVGDYWILVRGLDTCSDAKQVGVLRYVSSSGESTASQRRLVTDYGEPLRSVPFNPPFSPPGQPSGVVLNPSNEDCKGAFPAGKERICVNQLLSTEKNPRRLRCRKPHIRLMLVTGFHQFTLEEQFDSNKYNRFLIPTKDAMFAGYINNITSMRSPSPLISQINEIPPHLFCVDLIPKSHTECIHLIDIPLGAVVELVMVDGIGSINSTLAHPMHLHGYDMYVIDIGKMPERSLKDQLLWLTEKLDSRTKIRDYLPKTDTLSIPAYGYTVTRFVANNPGYWMLHCHFIYHSEVGMFLNLKVGSHKDLPRIPRGFPKCGNFLPRI</sequence>
<dbReference type="GO" id="GO:0006826">
    <property type="term" value="P:iron ion transport"/>
    <property type="evidence" value="ECO:0007669"/>
    <property type="project" value="TreeGrafter"/>
</dbReference>
<accession>A0A482XMZ5</accession>
<evidence type="ECO:0000259" key="4">
    <source>
        <dbReference type="Pfam" id="PF00394"/>
    </source>
</evidence>
<comment type="similarity">
    <text evidence="1">Belongs to the multicopper oxidase family.</text>
</comment>
<keyword evidence="8" id="KW-1185">Reference proteome</keyword>
<dbReference type="PROSITE" id="PS00080">
    <property type="entry name" value="MULTICOPPER_OXIDASE2"/>
    <property type="match status" value="1"/>
</dbReference>
<dbReference type="Gene3D" id="2.60.40.420">
    <property type="entry name" value="Cupredoxins - blue copper proteins"/>
    <property type="match status" value="3"/>
</dbReference>
<dbReference type="PANTHER" id="PTHR11709">
    <property type="entry name" value="MULTI-COPPER OXIDASE"/>
    <property type="match status" value="1"/>
</dbReference>
<dbReference type="Proteomes" id="UP000291343">
    <property type="component" value="Unassembled WGS sequence"/>
</dbReference>
<dbReference type="InterPro" id="IPR002355">
    <property type="entry name" value="Cu_oxidase_Cu_BS"/>
</dbReference>
<dbReference type="FunFam" id="2.60.40.420:FF:000045">
    <property type="entry name" value="Laccase 2"/>
    <property type="match status" value="1"/>
</dbReference>
<dbReference type="InterPro" id="IPR008972">
    <property type="entry name" value="Cupredoxin"/>
</dbReference>
<dbReference type="PANTHER" id="PTHR11709:SF232">
    <property type="entry name" value="STRAW, ISOFORM G"/>
    <property type="match status" value="1"/>
</dbReference>
<dbReference type="EMBL" id="QKKF02004629">
    <property type="protein sequence ID" value="RZF47233.1"/>
    <property type="molecule type" value="Genomic_DNA"/>
</dbReference>
<dbReference type="FunFam" id="2.60.40.420:FF:000031">
    <property type="entry name" value="Laccase-2 isoform A"/>
    <property type="match status" value="1"/>
</dbReference>
<dbReference type="InterPro" id="IPR011706">
    <property type="entry name" value="Cu-oxidase_C"/>
</dbReference>
<protein>
    <submittedName>
        <fullName evidence="7">Uncharacterized protein</fullName>
    </submittedName>
</protein>
<dbReference type="CDD" id="cd13905">
    <property type="entry name" value="CuRO_3_tcLLC2_insect_like"/>
    <property type="match status" value="1"/>
</dbReference>
<dbReference type="InParanoid" id="A0A482XMZ5"/>
<dbReference type="InterPro" id="IPR045087">
    <property type="entry name" value="Cu-oxidase_fam"/>
</dbReference>
<dbReference type="Pfam" id="PF07732">
    <property type="entry name" value="Cu-oxidase_3"/>
    <property type="match status" value="1"/>
</dbReference>
<evidence type="ECO:0000259" key="6">
    <source>
        <dbReference type="Pfam" id="PF07732"/>
    </source>
</evidence>
<evidence type="ECO:0000313" key="7">
    <source>
        <dbReference type="EMBL" id="RZF47233.1"/>
    </source>
</evidence>
<dbReference type="Pfam" id="PF07731">
    <property type="entry name" value="Cu-oxidase_2"/>
    <property type="match status" value="1"/>
</dbReference>
<feature type="domain" description="Plastocyanin-like" evidence="4">
    <location>
        <begin position="230"/>
        <end position="406"/>
    </location>
</feature>
<dbReference type="SMR" id="A0A482XMZ5"/>
<evidence type="ECO:0000313" key="8">
    <source>
        <dbReference type="Proteomes" id="UP000291343"/>
    </source>
</evidence>
<dbReference type="STRING" id="195883.A0A482XMZ5"/>
<reference evidence="7 8" key="1">
    <citation type="journal article" date="2017" name="Gigascience">
        <title>Genome sequence of the small brown planthopper, Laodelphax striatellus.</title>
        <authorList>
            <person name="Zhu J."/>
            <person name="Jiang F."/>
            <person name="Wang X."/>
            <person name="Yang P."/>
            <person name="Bao Y."/>
            <person name="Zhao W."/>
            <person name="Wang W."/>
            <person name="Lu H."/>
            <person name="Wang Q."/>
            <person name="Cui N."/>
            <person name="Li J."/>
            <person name="Chen X."/>
            <person name="Luo L."/>
            <person name="Yu J."/>
            <person name="Kang L."/>
            <person name="Cui F."/>
        </authorList>
    </citation>
    <scope>NUCLEOTIDE SEQUENCE [LARGE SCALE GENOMIC DNA]</scope>
    <source>
        <strain evidence="7">Lst14</strain>
    </source>
</reference>
<dbReference type="CDD" id="cd13858">
    <property type="entry name" value="CuRO_1_tcLCC2_insect_like"/>
    <property type="match status" value="1"/>
</dbReference>
<organism evidence="7 8">
    <name type="scientific">Laodelphax striatellus</name>
    <name type="common">Small brown planthopper</name>
    <name type="synonym">Delphax striatella</name>
    <dbReference type="NCBI Taxonomy" id="195883"/>
    <lineage>
        <taxon>Eukaryota</taxon>
        <taxon>Metazoa</taxon>
        <taxon>Ecdysozoa</taxon>
        <taxon>Arthropoda</taxon>
        <taxon>Hexapoda</taxon>
        <taxon>Insecta</taxon>
        <taxon>Pterygota</taxon>
        <taxon>Neoptera</taxon>
        <taxon>Paraneoptera</taxon>
        <taxon>Hemiptera</taxon>
        <taxon>Auchenorrhyncha</taxon>
        <taxon>Fulgoroidea</taxon>
        <taxon>Delphacidae</taxon>
        <taxon>Criomorphinae</taxon>
        <taxon>Laodelphax</taxon>
    </lineage>
</organism>
<dbReference type="OrthoDB" id="2121828at2759"/>
<comment type="caution">
    <text evidence="7">The sequence shown here is derived from an EMBL/GenBank/DDBJ whole genome shotgun (WGS) entry which is preliminary data.</text>
</comment>
<dbReference type="GO" id="GO:0005507">
    <property type="term" value="F:copper ion binding"/>
    <property type="evidence" value="ECO:0007669"/>
    <property type="project" value="InterPro"/>
</dbReference>
<dbReference type="InterPro" id="IPR011707">
    <property type="entry name" value="Cu-oxidase-like_N"/>
</dbReference>
<evidence type="ECO:0000256" key="2">
    <source>
        <dbReference type="ARBA" id="ARBA00022723"/>
    </source>
</evidence>
<evidence type="ECO:0000256" key="1">
    <source>
        <dbReference type="ARBA" id="ARBA00010609"/>
    </source>
</evidence>
<keyword evidence="2" id="KW-0479">Metal-binding</keyword>
<dbReference type="AlphaFoldDB" id="A0A482XMZ5"/>
<proteinExistence type="inferred from homology"/>
<dbReference type="Pfam" id="PF00394">
    <property type="entry name" value="Cu-oxidase"/>
    <property type="match status" value="1"/>
</dbReference>